<dbReference type="SUPFAM" id="SSF48371">
    <property type="entry name" value="ARM repeat"/>
    <property type="match status" value="1"/>
</dbReference>
<evidence type="ECO:0000256" key="2">
    <source>
        <dbReference type="ARBA" id="ARBA00014076"/>
    </source>
</evidence>
<dbReference type="Gene3D" id="1.25.10.10">
    <property type="entry name" value="Leucine-rich Repeat Variant"/>
    <property type="match status" value="1"/>
</dbReference>
<keyword evidence="7" id="KW-1185">Reference proteome</keyword>
<reference evidence="6" key="2">
    <citation type="submission" date="2020-11" db="EMBL/GenBank/DDBJ databases">
        <authorList>
            <consortium name="DOE Joint Genome Institute"/>
            <person name="Kuo A."/>
            <person name="Miyauchi S."/>
            <person name="Kiss E."/>
            <person name="Drula E."/>
            <person name="Kohler A."/>
            <person name="Sanchez-Garcia M."/>
            <person name="Andreopoulos B."/>
            <person name="Barry K.W."/>
            <person name="Bonito G."/>
            <person name="Buee M."/>
            <person name="Carver A."/>
            <person name="Chen C."/>
            <person name="Cichocki N."/>
            <person name="Clum A."/>
            <person name="Culley D."/>
            <person name="Crous P.W."/>
            <person name="Fauchery L."/>
            <person name="Girlanda M."/>
            <person name="Hayes R."/>
            <person name="Keri Z."/>
            <person name="Labutti K."/>
            <person name="Lipzen A."/>
            <person name="Lombard V."/>
            <person name="Magnuson J."/>
            <person name="Maillard F."/>
            <person name="Morin E."/>
            <person name="Murat C."/>
            <person name="Nolan M."/>
            <person name="Ohm R."/>
            <person name="Pangilinan J."/>
            <person name="Pereira M."/>
            <person name="Perotto S."/>
            <person name="Peter M."/>
            <person name="Riley R."/>
            <person name="Sitrit Y."/>
            <person name="Stielow B."/>
            <person name="Szollosi G."/>
            <person name="Zifcakova L."/>
            <person name="Stursova M."/>
            <person name="Spatafora J.W."/>
            <person name="Tedersoo L."/>
            <person name="Vaario L.-M."/>
            <person name="Yamada A."/>
            <person name="Yan M."/>
            <person name="Wang P."/>
            <person name="Xu J."/>
            <person name="Bruns T."/>
            <person name="Baldrian P."/>
            <person name="Vilgalys R."/>
            <person name="Henrissat B."/>
            <person name="Grigoriev I.V."/>
            <person name="Hibbett D."/>
            <person name="Nagy L.G."/>
            <person name="Martin F.M."/>
        </authorList>
    </citation>
    <scope>NUCLEOTIDE SEQUENCE</scope>
    <source>
        <strain evidence="6">UH-Tt-Lm1</strain>
    </source>
</reference>
<reference evidence="6" key="1">
    <citation type="journal article" date="2020" name="Nat. Commun.">
        <title>Large-scale genome sequencing of mycorrhizal fungi provides insights into the early evolution of symbiotic traits.</title>
        <authorList>
            <person name="Miyauchi S."/>
            <person name="Kiss E."/>
            <person name="Kuo A."/>
            <person name="Drula E."/>
            <person name="Kohler A."/>
            <person name="Sanchez-Garcia M."/>
            <person name="Morin E."/>
            <person name="Andreopoulos B."/>
            <person name="Barry K.W."/>
            <person name="Bonito G."/>
            <person name="Buee M."/>
            <person name="Carver A."/>
            <person name="Chen C."/>
            <person name="Cichocki N."/>
            <person name="Clum A."/>
            <person name="Culley D."/>
            <person name="Crous P.W."/>
            <person name="Fauchery L."/>
            <person name="Girlanda M."/>
            <person name="Hayes R.D."/>
            <person name="Keri Z."/>
            <person name="LaButti K."/>
            <person name="Lipzen A."/>
            <person name="Lombard V."/>
            <person name="Magnuson J."/>
            <person name="Maillard F."/>
            <person name="Murat C."/>
            <person name="Nolan M."/>
            <person name="Ohm R.A."/>
            <person name="Pangilinan J."/>
            <person name="Pereira M.F."/>
            <person name="Perotto S."/>
            <person name="Peter M."/>
            <person name="Pfister S."/>
            <person name="Riley R."/>
            <person name="Sitrit Y."/>
            <person name="Stielow J.B."/>
            <person name="Szollosi G."/>
            <person name="Zifcakova L."/>
            <person name="Stursova M."/>
            <person name="Spatafora J.W."/>
            <person name="Tedersoo L."/>
            <person name="Vaario L.M."/>
            <person name="Yamada A."/>
            <person name="Yan M."/>
            <person name="Wang P."/>
            <person name="Xu J."/>
            <person name="Bruns T."/>
            <person name="Baldrian P."/>
            <person name="Vilgalys R."/>
            <person name="Dunand C."/>
            <person name="Henrissat B."/>
            <person name="Grigoriev I.V."/>
            <person name="Hibbett D."/>
            <person name="Nagy L.G."/>
            <person name="Martin F.M."/>
        </authorList>
    </citation>
    <scope>NUCLEOTIDE SEQUENCE</scope>
    <source>
        <strain evidence="6">UH-Tt-Lm1</strain>
    </source>
</reference>
<feature type="compositionally biased region" description="Acidic residues" evidence="3">
    <location>
        <begin position="406"/>
        <end position="418"/>
    </location>
</feature>
<feature type="region of interest" description="Disordered" evidence="3">
    <location>
        <begin position="392"/>
        <end position="418"/>
    </location>
</feature>
<evidence type="ECO:0000313" key="7">
    <source>
        <dbReference type="Proteomes" id="UP000736335"/>
    </source>
</evidence>
<dbReference type="InterPro" id="IPR016024">
    <property type="entry name" value="ARM-type_fold"/>
</dbReference>
<evidence type="ECO:0000259" key="4">
    <source>
        <dbReference type="Pfam" id="PF04063"/>
    </source>
</evidence>
<sequence>MESQLSELLGFLHDRNPQVRQIALSNLLGHTPQEASSRSIFFKGLQGSGLGKQPEPEVVRDLKLLCRDQLAIAHDAFKALVNLSDSPIMISALSDTSFLQFLVSYILNPQATLADLAAMLLSNLSVSASVTSALLSMKISIIPDRKDPDAFYPVQSRSGTSPLPPPGDSRDVLAMPMLVDAFAQGALVDENQQLDERKRKGELHFLASVFANITSSQIGRNFFLTPFPVKPLQQDSPLEYPLAKVIVFTEHKDKIRRGGVSSTIKNCAFHVPAHKAILLPETERAAVPPSTKQASGIDALPSILLPLAGPEELDIDASCKRVWKDLEKLPASLQLLPPGKKREQDESLRLTHIETLLLLSTTRWGRDCLRNNGVYEVLIHIERLVNLLKRDEGPQTENDSGVVQADVEDEDDDKIIEV</sequence>
<proteinExistence type="inferred from homology"/>
<organism evidence="6 7">
    <name type="scientific">Thelephora terrestris</name>
    <dbReference type="NCBI Taxonomy" id="56493"/>
    <lineage>
        <taxon>Eukaryota</taxon>
        <taxon>Fungi</taxon>
        <taxon>Dikarya</taxon>
        <taxon>Basidiomycota</taxon>
        <taxon>Agaricomycotina</taxon>
        <taxon>Agaricomycetes</taxon>
        <taxon>Thelephorales</taxon>
        <taxon>Thelephoraceae</taxon>
        <taxon>Thelephora</taxon>
    </lineage>
</organism>
<feature type="domain" description="Protein HGH1 N-terminal" evidence="4">
    <location>
        <begin position="105"/>
        <end position="349"/>
    </location>
</feature>
<dbReference type="Proteomes" id="UP000736335">
    <property type="component" value="Unassembled WGS sequence"/>
</dbReference>
<evidence type="ECO:0000256" key="3">
    <source>
        <dbReference type="SAM" id="MobiDB-lite"/>
    </source>
</evidence>
<dbReference type="OrthoDB" id="338814at2759"/>
<accession>A0A9P6HE09</accession>
<dbReference type="AlphaFoldDB" id="A0A9P6HE09"/>
<dbReference type="Pfam" id="PF04063">
    <property type="entry name" value="DUF383"/>
    <property type="match status" value="1"/>
</dbReference>
<protein>
    <recommendedName>
        <fullName evidence="2">Protein HGH1 homolog</fullName>
    </recommendedName>
</protein>
<dbReference type="PANTHER" id="PTHR13387">
    <property type="entry name" value="PROTEIN HGH1 HOMOLOG"/>
    <property type="match status" value="1"/>
</dbReference>
<name>A0A9P6HE09_9AGAM</name>
<dbReference type="InterPro" id="IPR039717">
    <property type="entry name" value="Hgh1"/>
</dbReference>
<dbReference type="PANTHER" id="PTHR13387:SF9">
    <property type="entry name" value="PROTEIN HGH1 HOMOLOG"/>
    <property type="match status" value="1"/>
</dbReference>
<evidence type="ECO:0000313" key="6">
    <source>
        <dbReference type="EMBL" id="KAF9785259.1"/>
    </source>
</evidence>
<dbReference type="InterPro" id="IPR011989">
    <property type="entry name" value="ARM-like"/>
</dbReference>
<dbReference type="Pfam" id="PF04064">
    <property type="entry name" value="DUF384"/>
    <property type="match status" value="1"/>
</dbReference>
<comment type="caution">
    <text evidence="6">The sequence shown here is derived from an EMBL/GenBank/DDBJ whole genome shotgun (WGS) entry which is preliminary data.</text>
</comment>
<gene>
    <name evidence="6" type="ORF">BJ322DRAFT_1100120</name>
</gene>
<feature type="domain" description="Protein HGH1 C-terminal" evidence="5">
    <location>
        <begin position="355"/>
        <end position="378"/>
    </location>
</feature>
<dbReference type="InterPro" id="IPR007206">
    <property type="entry name" value="Protein_HGH1_C"/>
</dbReference>
<comment type="similarity">
    <text evidence="1">Belongs to the HGH1 family.</text>
</comment>
<dbReference type="EMBL" id="WIUZ02000007">
    <property type="protein sequence ID" value="KAF9785259.1"/>
    <property type="molecule type" value="Genomic_DNA"/>
</dbReference>
<dbReference type="InterPro" id="IPR007205">
    <property type="entry name" value="Protein_HGH1_N"/>
</dbReference>
<evidence type="ECO:0000256" key="1">
    <source>
        <dbReference type="ARBA" id="ARBA00006712"/>
    </source>
</evidence>
<evidence type="ECO:0000259" key="5">
    <source>
        <dbReference type="Pfam" id="PF04064"/>
    </source>
</evidence>